<evidence type="ECO:0008006" key="3">
    <source>
        <dbReference type="Google" id="ProtNLM"/>
    </source>
</evidence>
<evidence type="ECO:0000313" key="2">
    <source>
        <dbReference type="Proteomes" id="UP000239425"/>
    </source>
</evidence>
<dbReference type="EMBL" id="PHHC01000079">
    <property type="protein sequence ID" value="PPE04015.1"/>
    <property type="molecule type" value="Genomic_DNA"/>
</dbReference>
<evidence type="ECO:0000313" key="1">
    <source>
        <dbReference type="EMBL" id="PPE04015.1"/>
    </source>
</evidence>
<reference evidence="1 2" key="1">
    <citation type="submission" date="2017-11" db="EMBL/GenBank/DDBJ databases">
        <title>Comparative genomic analysis of Holospora spp., intranuclear symbionts of paramecia.</title>
        <authorList>
            <person name="Garushyants S.K."/>
            <person name="Beliavskaya A."/>
            <person name="Malko D.B."/>
            <person name="Logacheva M.D."/>
            <person name="Rautian M.S."/>
            <person name="Gelfand M.S."/>
        </authorList>
    </citation>
    <scope>NUCLEOTIDE SEQUENCE [LARGE SCALE GENOMIC DNA]</scope>
    <source>
        <strain evidence="2">02AZ16</strain>
    </source>
</reference>
<proteinExistence type="predicted"/>
<gene>
    <name evidence="1" type="ORF">HCUR_00550</name>
</gene>
<sequence>MKCLKYGRGIRTIFFICFNAYSVTGFSFSKISSDPSPTVMPTSHENLTIPVPLNGLQRLFLHEDNISAFLSVFKEIKKFDALDELTLSGLKNINWFLELKAPRLKHLVLDGLELSSWGVLKLPSTRGIVSLTLKSFEPPKFSDSIPLIFLPRLEQLSIVNVNIKNFTSFRTWKTPNLKEIFVSRHVELKNFEGISYLSPKLEKLTFRNMDIESFKGLTHISLVSLKCVELNCLLSDTALAELKDIDFSHVKVLYLYCNLQSHSKHVAEFLGKGGSKEINDLSYFPSLRLSNLVYLKLTSGITSLRGIEKFFLPKLKILDISESNVTSQEIDRVQSLFGPELIILK</sequence>
<dbReference type="RefSeq" id="WP_104206630.1">
    <property type="nucleotide sequence ID" value="NZ_PHHC01000079.1"/>
</dbReference>
<protein>
    <recommendedName>
        <fullName evidence="3">Leucine Rich repeats (2 copies)</fullName>
    </recommendedName>
</protein>
<dbReference type="AlphaFoldDB" id="A0A2S5RA62"/>
<accession>A0A2S5RA62</accession>
<comment type="caution">
    <text evidence="1">The sequence shown here is derived from an EMBL/GenBank/DDBJ whole genome shotgun (WGS) entry which is preliminary data.</text>
</comment>
<name>A0A2S5RA62_9PROT</name>
<dbReference type="Proteomes" id="UP000239425">
    <property type="component" value="Unassembled WGS sequence"/>
</dbReference>
<dbReference type="InterPro" id="IPR032675">
    <property type="entry name" value="LRR_dom_sf"/>
</dbReference>
<organism evidence="1 2">
    <name type="scientific">Holospora curviuscula</name>
    <dbReference type="NCBI Taxonomy" id="1082868"/>
    <lineage>
        <taxon>Bacteria</taxon>
        <taxon>Pseudomonadati</taxon>
        <taxon>Pseudomonadota</taxon>
        <taxon>Alphaproteobacteria</taxon>
        <taxon>Holosporales</taxon>
        <taxon>Holosporaceae</taxon>
        <taxon>Holospora</taxon>
    </lineage>
</organism>
<keyword evidence="2" id="KW-1185">Reference proteome</keyword>
<dbReference type="SUPFAM" id="SSF52047">
    <property type="entry name" value="RNI-like"/>
    <property type="match status" value="1"/>
</dbReference>
<dbReference type="Gene3D" id="3.80.10.10">
    <property type="entry name" value="Ribonuclease Inhibitor"/>
    <property type="match status" value="2"/>
</dbReference>